<dbReference type="RefSeq" id="WP_135245874.1">
    <property type="nucleotide sequence ID" value="NZ_SIHO01000002.1"/>
</dbReference>
<dbReference type="AlphaFoldDB" id="A0A4Y9EMM6"/>
<comment type="caution">
    <text evidence="1">The sequence shown here is derived from an EMBL/GenBank/DDBJ whole genome shotgun (WGS) entry which is preliminary data.</text>
</comment>
<dbReference type="SUPFAM" id="SSF53756">
    <property type="entry name" value="UDP-Glycosyltransferase/glycogen phosphorylase"/>
    <property type="match status" value="1"/>
</dbReference>
<keyword evidence="2" id="KW-1185">Reference proteome</keyword>
<proteinExistence type="predicted"/>
<keyword evidence="1" id="KW-0808">Transferase</keyword>
<dbReference type="Gene3D" id="3.40.50.2000">
    <property type="entry name" value="Glycogen Phosphorylase B"/>
    <property type="match status" value="2"/>
</dbReference>
<dbReference type="CDD" id="cd03801">
    <property type="entry name" value="GT4_PimA-like"/>
    <property type="match status" value="1"/>
</dbReference>
<sequence>MANAAKPRAAVITSGNPRDVATWSGIPFHMLQVLESRFDVVEVVEAPWPWWFHKFGKLLKLAALGRWEYHFSARYTAFAGRRLVAQLKAARPDVVLAISASPMAHLLVDDFRVVNIADATVRSMLGYYDSFTQHMGGDGSAANAIEAKVVSGAFLSLYPSAWARDSALNDYGADAARTQIIEWGSNIAAATTAPRQLPDGPLRLLFVGIEFDRKGGPLAIATAAALAARGIDCRLDIVGASADSFGGTVPANVEFHGFVSKATPEGRAKIAALFADANFFLLPTRAECFGIVFAEAASRGLPTISYATGGVPSAVLSGVTGQLLPLDAGADAFADAIAAIVASPTRYTEMSRAALEDARVRLDWGVWADRVAAAVSAQLAIDG</sequence>
<accession>A0A4Y9EMM6</accession>
<dbReference type="PANTHER" id="PTHR45947">
    <property type="entry name" value="SULFOQUINOVOSYL TRANSFERASE SQD2"/>
    <property type="match status" value="1"/>
</dbReference>
<dbReference type="Pfam" id="PF13692">
    <property type="entry name" value="Glyco_trans_1_4"/>
    <property type="match status" value="1"/>
</dbReference>
<dbReference type="PANTHER" id="PTHR45947:SF3">
    <property type="entry name" value="SULFOQUINOVOSYL TRANSFERASE SQD2"/>
    <property type="match status" value="1"/>
</dbReference>
<evidence type="ECO:0000313" key="2">
    <source>
        <dbReference type="Proteomes" id="UP000297737"/>
    </source>
</evidence>
<evidence type="ECO:0000313" key="1">
    <source>
        <dbReference type="EMBL" id="TFU03282.1"/>
    </source>
</evidence>
<protein>
    <submittedName>
        <fullName evidence="1">Glycosyltransferase</fullName>
    </submittedName>
</protein>
<dbReference type="EMBL" id="SIHO01000002">
    <property type="protein sequence ID" value="TFU03282.1"/>
    <property type="molecule type" value="Genomic_DNA"/>
</dbReference>
<name>A0A4Y9EMM6_9SPHN</name>
<dbReference type="Proteomes" id="UP000297737">
    <property type="component" value="Unassembled WGS sequence"/>
</dbReference>
<dbReference type="GO" id="GO:0016757">
    <property type="term" value="F:glycosyltransferase activity"/>
    <property type="evidence" value="ECO:0007669"/>
    <property type="project" value="TreeGrafter"/>
</dbReference>
<dbReference type="OrthoDB" id="258796at2"/>
<reference evidence="1 2" key="1">
    <citation type="submission" date="2019-02" db="EMBL/GenBank/DDBJ databases">
        <title>Polymorphobacter sp. isolated from the lake at the Tibet of China.</title>
        <authorList>
            <person name="Li A."/>
        </authorList>
    </citation>
    <scope>NUCLEOTIDE SEQUENCE [LARGE SCALE GENOMIC DNA]</scope>
    <source>
        <strain evidence="1 2">DJ1R-1</strain>
    </source>
</reference>
<dbReference type="InterPro" id="IPR050194">
    <property type="entry name" value="Glycosyltransferase_grp1"/>
</dbReference>
<gene>
    <name evidence="1" type="ORF">EUV02_08825</name>
</gene>
<organism evidence="1 2">
    <name type="scientific">Glacieibacterium arshaanense</name>
    <dbReference type="NCBI Taxonomy" id="2511025"/>
    <lineage>
        <taxon>Bacteria</taxon>
        <taxon>Pseudomonadati</taxon>
        <taxon>Pseudomonadota</taxon>
        <taxon>Alphaproteobacteria</taxon>
        <taxon>Sphingomonadales</taxon>
        <taxon>Sphingosinicellaceae</taxon>
        <taxon>Glacieibacterium</taxon>
    </lineage>
</organism>